<dbReference type="Gene3D" id="3.40.1280.10">
    <property type="match status" value="1"/>
</dbReference>
<dbReference type="NCBIfam" id="NF008692">
    <property type="entry name" value="PRK11713.1-5"/>
    <property type="match status" value="1"/>
</dbReference>
<dbReference type="GO" id="GO:0070475">
    <property type="term" value="P:rRNA base methylation"/>
    <property type="evidence" value="ECO:0007669"/>
    <property type="project" value="TreeGrafter"/>
</dbReference>
<keyword evidence="4 10" id="KW-0698">rRNA processing</keyword>
<evidence type="ECO:0000256" key="10">
    <source>
        <dbReference type="PIRNR" id="PIRNR015601"/>
    </source>
</evidence>
<keyword evidence="3 10" id="KW-0963">Cytoplasm</keyword>
<evidence type="ECO:0000259" key="11">
    <source>
        <dbReference type="Pfam" id="PF04452"/>
    </source>
</evidence>
<comment type="function">
    <text evidence="8 10">Specifically methylates the N3 position of the uracil ring of uridine 1498 (m3U1498) in 16S rRNA. Acts on the fully assembled 30S ribosomal subunit.</text>
</comment>
<comment type="similarity">
    <text evidence="2 10">Belongs to the RNA methyltransferase RsmE family.</text>
</comment>
<evidence type="ECO:0000259" key="12">
    <source>
        <dbReference type="Pfam" id="PF20260"/>
    </source>
</evidence>
<keyword evidence="5 10" id="KW-0489">Methyltransferase</keyword>
<accession>A0A517TC10</accession>
<evidence type="ECO:0000256" key="3">
    <source>
        <dbReference type="ARBA" id="ARBA00022490"/>
    </source>
</evidence>
<evidence type="ECO:0000256" key="9">
    <source>
        <dbReference type="ARBA" id="ARBA00047944"/>
    </source>
</evidence>
<dbReference type="SUPFAM" id="SSF75217">
    <property type="entry name" value="alpha/beta knot"/>
    <property type="match status" value="1"/>
</dbReference>
<dbReference type="GO" id="GO:0005737">
    <property type="term" value="C:cytoplasm"/>
    <property type="evidence" value="ECO:0007669"/>
    <property type="project" value="UniProtKB-SubCell"/>
</dbReference>
<dbReference type="InterPro" id="IPR006700">
    <property type="entry name" value="RsmE"/>
</dbReference>
<evidence type="ECO:0000256" key="5">
    <source>
        <dbReference type="ARBA" id="ARBA00022603"/>
    </source>
</evidence>
<dbReference type="AlphaFoldDB" id="A0A517TC10"/>
<dbReference type="InterPro" id="IPR046887">
    <property type="entry name" value="RsmE_PUA-like"/>
</dbReference>
<dbReference type="InterPro" id="IPR029028">
    <property type="entry name" value="Alpha/beta_knot_MTases"/>
</dbReference>
<organism evidence="13 14">
    <name type="scientific">Calycomorphotria hydatis</name>
    <dbReference type="NCBI Taxonomy" id="2528027"/>
    <lineage>
        <taxon>Bacteria</taxon>
        <taxon>Pseudomonadati</taxon>
        <taxon>Planctomycetota</taxon>
        <taxon>Planctomycetia</taxon>
        <taxon>Planctomycetales</taxon>
        <taxon>Planctomycetaceae</taxon>
        <taxon>Calycomorphotria</taxon>
    </lineage>
</organism>
<sequence length="238" mass="26263">MAERYYVSEPLCSGDLVLDESETHHFAHVRRGKVGDSIELFDGFGGTATAEVTKLKRRHVTVQVSEVVKHEKPDGPELILATAVPKGDRFRWLIEKATELGVSRLIPLLTERSVVDPRQHKLDKLRQTVIAACKQCGRDYLMEIDEPTSWDAFLENTEGNASARYLLHPGGDTQIQQSGSTTTQLIFAIGPEGGFTDEEVNIAKDREFQILSAGNTILRTETAAIYAAALAQVATSIR</sequence>
<keyword evidence="14" id="KW-1185">Reference proteome</keyword>
<dbReference type="PANTHER" id="PTHR30027:SF3">
    <property type="entry name" value="16S RRNA (URACIL(1498)-N(3))-METHYLTRANSFERASE"/>
    <property type="match status" value="1"/>
</dbReference>
<name>A0A517TC10_9PLAN</name>
<feature type="domain" description="Ribosomal RNA small subunit methyltransferase E PUA-like" evidence="12">
    <location>
        <begin position="18"/>
        <end position="64"/>
    </location>
</feature>
<dbReference type="EMBL" id="CP036316">
    <property type="protein sequence ID" value="QDT65899.1"/>
    <property type="molecule type" value="Genomic_DNA"/>
</dbReference>
<dbReference type="PANTHER" id="PTHR30027">
    <property type="entry name" value="RIBOSOMAL RNA SMALL SUBUNIT METHYLTRANSFERASE E"/>
    <property type="match status" value="1"/>
</dbReference>
<evidence type="ECO:0000313" key="13">
    <source>
        <dbReference type="EMBL" id="QDT65899.1"/>
    </source>
</evidence>
<evidence type="ECO:0000256" key="4">
    <source>
        <dbReference type="ARBA" id="ARBA00022552"/>
    </source>
</evidence>
<keyword evidence="6 10" id="KW-0808">Transferase</keyword>
<evidence type="ECO:0000313" key="14">
    <source>
        <dbReference type="Proteomes" id="UP000319976"/>
    </source>
</evidence>
<comment type="catalytic activity">
    <reaction evidence="9 10">
        <text>uridine(1498) in 16S rRNA + S-adenosyl-L-methionine = N(3)-methyluridine(1498) in 16S rRNA + S-adenosyl-L-homocysteine + H(+)</text>
        <dbReference type="Rhea" id="RHEA:42920"/>
        <dbReference type="Rhea" id="RHEA-COMP:10283"/>
        <dbReference type="Rhea" id="RHEA-COMP:10284"/>
        <dbReference type="ChEBI" id="CHEBI:15378"/>
        <dbReference type="ChEBI" id="CHEBI:57856"/>
        <dbReference type="ChEBI" id="CHEBI:59789"/>
        <dbReference type="ChEBI" id="CHEBI:65315"/>
        <dbReference type="ChEBI" id="CHEBI:74502"/>
        <dbReference type="EC" id="2.1.1.193"/>
    </reaction>
</comment>
<dbReference type="Proteomes" id="UP000319976">
    <property type="component" value="Chromosome"/>
</dbReference>
<reference evidence="13 14" key="1">
    <citation type="submission" date="2019-02" db="EMBL/GenBank/DDBJ databases">
        <title>Deep-cultivation of Planctomycetes and their phenomic and genomic characterization uncovers novel biology.</title>
        <authorList>
            <person name="Wiegand S."/>
            <person name="Jogler M."/>
            <person name="Boedeker C."/>
            <person name="Pinto D."/>
            <person name="Vollmers J."/>
            <person name="Rivas-Marin E."/>
            <person name="Kohn T."/>
            <person name="Peeters S.H."/>
            <person name="Heuer A."/>
            <person name="Rast P."/>
            <person name="Oberbeckmann S."/>
            <person name="Bunk B."/>
            <person name="Jeske O."/>
            <person name="Meyerdierks A."/>
            <person name="Storesund J.E."/>
            <person name="Kallscheuer N."/>
            <person name="Luecker S."/>
            <person name="Lage O.M."/>
            <person name="Pohl T."/>
            <person name="Merkel B.J."/>
            <person name="Hornburger P."/>
            <person name="Mueller R.-W."/>
            <person name="Bruemmer F."/>
            <person name="Labrenz M."/>
            <person name="Spormann A.M."/>
            <person name="Op den Camp H."/>
            <person name="Overmann J."/>
            <person name="Amann R."/>
            <person name="Jetten M.S.M."/>
            <person name="Mascher T."/>
            <person name="Medema M.H."/>
            <person name="Devos D.P."/>
            <person name="Kaster A.-K."/>
            <person name="Ovreas L."/>
            <person name="Rohde M."/>
            <person name="Galperin M.Y."/>
            <person name="Jogler C."/>
        </authorList>
    </citation>
    <scope>NUCLEOTIDE SEQUENCE [LARGE SCALE GENOMIC DNA]</scope>
    <source>
        <strain evidence="13 14">V22</strain>
    </source>
</reference>
<dbReference type="OrthoDB" id="9815641at2"/>
<keyword evidence="7 10" id="KW-0949">S-adenosyl-L-methionine</keyword>
<proteinExistence type="inferred from homology"/>
<feature type="domain" description="Ribosomal RNA small subunit methyltransferase E methyltransferase" evidence="11">
    <location>
        <begin position="76"/>
        <end position="232"/>
    </location>
</feature>
<dbReference type="Pfam" id="PF04452">
    <property type="entry name" value="Methyltrans_RNA"/>
    <property type="match status" value="1"/>
</dbReference>
<dbReference type="InterPro" id="IPR029026">
    <property type="entry name" value="tRNA_m1G_MTases_N"/>
</dbReference>
<dbReference type="SUPFAM" id="SSF88697">
    <property type="entry name" value="PUA domain-like"/>
    <property type="match status" value="1"/>
</dbReference>
<evidence type="ECO:0000256" key="7">
    <source>
        <dbReference type="ARBA" id="ARBA00022691"/>
    </source>
</evidence>
<evidence type="ECO:0000256" key="8">
    <source>
        <dbReference type="ARBA" id="ARBA00025699"/>
    </source>
</evidence>
<dbReference type="EC" id="2.1.1.193" evidence="10"/>
<dbReference type="NCBIfam" id="TIGR00046">
    <property type="entry name" value="RsmE family RNA methyltransferase"/>
    <property type="match status" value="1"/>
</dbReference>
<dbReference type="RefSeq" id="WP_145264568.1">
    <property type="nucleotide sequence ID" value="NZ_CP036316.1"/>
</dbReference>
<evidence type="ECO:0000256" key="1">
    <source>
        <dbReference type="ARBA" id="ARBA00004496"/>
    </source>
</evidence>
<evidence type="ECO:0000256" key="6">
    <source>
        <dbReference type="ARBA" id="ARBA00022679"/>
    </source>
</evidence>
<comment type="subcellular location">
    <subcellularLocation>
        <location evidence="1 10">Cytoplasm</location>
    </subcellularLocation>
</comment>
<dbReference type="InterPro" id="IPR015947">
    <property type="entry name" value="PUA-like_sf"/>
</dbReference>
<dbReference type="KEGG" id="chya:V22_31620"/>
<dbReference type="Pfam" id="PF20260">
    <property type="entry name" value="PUA_4"/>
    <property type="match status" value="1"/>
</dbReference>
<dbReference type="InterPro" id="IPR046886">
    <property type="entry name" value="RsmE_MTase_dom"/>
</dbReference>
<dbReference type="PIRSF" id="PIRSF015601">
    <property type="entry name" value="MTase_slr0722"/>
    <property type="match status" value="1"/>
</dbReference>
<evidence type="ECO:0000256" key="2">
    <source>
        <dbReference type="ARBA" id="ARBA00005528"/>
    </source>
</evidence>
<dbReference type="CDD" id="cd18084">
    <property type="entry name" value="RsmE-like"/>
    <property type="match status" value="1"/>
</dbReference>
<gene>
    <name evidence="13" type="primary">rsmE</name>
    <name evidence="13" type="ORF">V22_31620</name>
</gene>
<dbReference type="GO" id="GO:0070042">
    <property type="term" value="F:rRNA (uridine-N3-)-methyltransferase activity"/>
    <property type="evidence" value="ECO:0007669"/>
    <property type="project" value="TreeGrafter"/>
</dbReference>
<protein>
    <recommendedName>
        <fullName evidence="10">Ribosomal RNA small subunit methyltransferase E</fullName>
        <ecNumber evidence="10">2.1.1.193</ecNumber>
    </recommendedName>
</protein>